<dbReference type="CDD" id="cd03801">
    <property type="entry name" value="GT4_PimA-like"/>
    <property type="match status" value="1"/>
</dbReference>
<evidence type="ECO:0000256" key="1">
    <source>
        <dbReference type="ARBA" id="ARBA00022676"/>
    </source>
</evidence>
<feature type="compositionally biased region" description="Low complexity" evidence="3">
    <location>
        <begin position="339"/>
        <end position="383"/>
    </location>
</feature>
<organism evidence="5 6">
    <name type="scientific">Microbispora triticiradicis</name>
    <dbReference type="NCBI Taxonomy" id="2200763"/>
    <lineage>
        <taxon>Bacteria</taxon>
        <taxon>Bacillati</taxon>
        <taxon>Actinomycetota</taxon>
        <taxon>Actinomycetes</taxon>
        <taxon>Streptosporangiales</taxon>
        <taxon>Streptosporangiaceae</taxon>
        <taxon>Microbispora</taxon>
    </lineage>
</organism>
<dbReference type="GO" id="GO:0016757">
    <property type="term" value="F:glycosyltransferase activity"/>
    <property type="evidence" value="ECO:0007669"/>
    <property type="project" value="UniProtKB-KW"/>
</dbReference>
<evidence type="ECO:0000313" key="6">
    <source>
        <dbReference type="Proteomes" id="UP000309033"/>
    </source>
</evidence>
<name>A0A5R8Z6Q6_9ACTN</name>
<accession>A0A5R8Z6Q6</accession>
<dbReference type="SUPFAM" id="SSF53756">
    <property type="entry name" value="UDP-Glycosyltransferase/glycogen phosphorylase"/>
    <property type="match status" value="1"/>
</dbReference>
<sequence length="479" mass="51065">MDGPARVYVVCSEVPPGVVGGLGRYAERIMAALRDLGVPIEVFGAARRGAAPPAERRGDVTLRRLPTPGYGIDAGSRVPAALRRPARVAGLLVFNVRAAARILRAEAARRRPGPRGERRSGEGCAVVAVHDWMGCVAGILCGALGRLPVVFHVHTRELNAPGARRSAYAVLLDLLETAQARTARVIVVPSARMRDDLAAQGWPGNRLVVVPHGYEDPDLLRLAALPDDERERTRAEIRRRYLPGGRGRLVVFAGRPSPHKGVGTLIRAVPRVVSEHGDTRFVLVGAGLPQTADAAEVARLIERTGTGGHVVAGNRFLPSPEVFAHFLAADVCSSRPCTSRSAWSPSRRWRSPARWSSGPATRPRSSATARSAARTTTPASWPPHCCAAWTTPMRRNGSRCGARRTCASVTAGHAPSSGPWRCTPPRPGPGNGPDDGPGYRLREDARVRGHGGAPPAPRAAGHDRQAPPRRSGSVRGPRT</sequence>
<dbReference type="GO" id="GO:1901137">
    <property type="term" value="P:carbohydrate derivative biosynthetic process"/>
    <property type="evidence" value="ECO:0007669"/>
    <property type="project" value="UniProtKB-ARBA"/>
</dbReference>
<evidence type="ECO:0000256" key="3">
    <source>
        <dbReference type="SAM" id="MobiDB-lite"/>
    </source>
</evidence>
<gene>
    <name evidence="5" type="ORF">FED44_14005</name>
</gene>
<keyword evidence="1" id="KW-0328">Glycosyltransferase</keyword>
<dbReference type="AlphaFoldDB" id="A0A5R8Z6Q6"/>
<dbReference type="InterPro" id="IPR028098">
    <property type="entry name" value="Glyco_trans_4-like_N"/>
</dbReference>
<feature type="domain" description="Glycosyltransferase subfamily 4-like N-terminal" evidence="4">
    <location>
        <begin position="20"/>
        <end position="213"/>
    </location>
</feature>
<dbReference type="Proteomes" id="UP000309033">
    <property type="component" value="Unassembled WGS sequence"/>
</dbReference>
<keyword evidence="6" id="KW-1185">Reference proteome</keyword>
<dbReference type="PANTHER" id="PTHR45947:SF3">
    <property type="entry name" value="SULFOQUINOVOSYL TRANSFERASE SQD2"/>
    <property type="match status" value="1"/>
</dbReference>
<dbReference type="Gene3D" id="3.40.50.2000">
    <property type="entry name" value="Glycogen Phosphorylase B"/>
    <property type="match status" value="2"/>
</dbReference>
<proteinExistence type="predicted"/>
<evidence type="ECO:0000259" key="4">
    <source>
        <dbReference type="Pfam" id="PF13579"/>
    </source>
</evidence>
<dbReference type="EMBL" id="VANP01000004">
    <property type="protein sequence ID" value="TLP60945.1"/>
    <property type="molecule type" value="Genomic_DNA"/>
</dbReference>
<protein>
    <submittedName>
        <fullName evidence="5">Glycosyltransferase family 4 protein</fullName>
    </submittedName>
</protein>
<keyword evidence="2" id="KW-0808">Transferase</keyword>
<evidence type="ECO:0000256" key="2">
    <source>
        <dbReference type="ARBA" id="ARBA00022679"/>
    </source>
</evidence>
<dbReference type="Pfam" id="PF13579">
    <property type="entry name" value="Glyco_trans_4_4"/>
    <property type="match status" value="1"/>
</dbReference>
<evidence type="ECO:0000313" key="5">
    <source>
        <dbReference type="EMBL" id="TLP60945.1"/>
    </source>
</evidence>
<dbReference type="Pfam" id="PF13692">
    <property type="entry name" value="Glyco_trans_1_4"/>
    <property type="match status" value="1"/>
</dbReference>
<comment type="caution">
    <text evidence="5">The sequence shown here is derived from an EMBL/GenBank/DDBJ whole genome shotgun (WGS) entry which is preliminary data.</text>
</comment>
<dbReference type="OrthoDB" id="6286688at2"/>
<feature type="compositionally biased region" description="Low complexity" evidence="3">
    <location>
        <begin position="468"/>
        <end position="479"/>
    </location>
</feature>
<reference evidence="5" key="1">
    <citation type="submission" date="2019-05" db="EMBL/GenBank/DDBJ databases">
        <title>Isolation, diversity and antifungal activity of Actinobacteria from wheat.</title>
        <authorList>
            <person name="Yu B."/>
        </authorList>
    </citation>
    <scope>NUCLEOTIDE SEQUENCE [LARGE SCALE GENOMIC DNA]</scope>
    <source>
        <strain evidence="5">NEAU-HEGS1-5</strain>
    </source>
</reference>
<feature type="region of interest" description="Disordered" evidence="3">
    <location>
        <begin position="409"/>
        <end position="479"/>
    </location>
</feature>
<dbReference type="InterPro" id="IPR050194">
    <property type="entry name" value="Glycosyltransferase_grp1"/>
</dbReference>
<dbReference type="PANTHER" id="PTHR45947">
    <property type="entry name" value="SULFOQUINOVOSYL TRANSFERASE SQD2"/>
    <property type="match status" value="1"/>
</dbReference>
<feature type="region of interest" description="Disordered" evidence="3">
    <location>
        <begin position="336"/>
        <end position="385"/>
    </location>
</feature>